<dbReference type="Pfam" id="PF01471">
    <property type="entry name" value="PG_binding_1"/>
    <property type="match status" value="1"/>
</dbReference>
<protein>
    <submittedName>
        <fullName evidence="2">General secretion pathway protein A</fullName>
    </submittedName>
</protein>
<dbReference type="SUPFAM" id="SSF47090">
    <property type="entry name" value="PGBD-like"/>
    <property type="match status" value="1"/>
</dbReference>
<dbReference type="Gene3D" id="3.90.70.10">
    <property type="entry name" value="Cysteine proteinases"/>
    <property type="match status" value="1"/>
</dbReference>
<reference evidence="2 3" key="1">
    <citation type="submission" date="2018-06" db="EMBL/GenBank/DDBJ databases">
        <authorList>
            <consortium name="Pathogen Informatics"/>
            <person name="Doyle S."/>
        </authorList>
    </citation>
    <scope>NUCLEOTIDE SEQUENCE [LARGE SCALE GENOMIC DNA]</scope>
    <source>
        <strain evidence="2 3">NCTC11647</strain>
    </source>
</reference>
<dbReference type="InterPro" id="IPR003593">
    <property type="entry name" value="AAA+_ATPase"/>
</dbReference>
<dbReference type="AlphaFoldDB" id="A0A2X1WZU7"/>
<dbReference type="InterPro" id="IPR049945">
    <property type="entry name" value="AAA_22"/>
</dbReference>
<dbReference type="PANTHER" id="PTHR35894">
    <property type="entry name" value="GENERAL SECRETION PATHWAY PROTEIN A-RELATED"/>
    <property type="match status" value="1"/>
</dbReference>
<dbReference type="InterPro" id="IPR027417">
    <property type="entry name" value="P-loop_NTPase"/>
</dbReference>
<evidence type="ECO:0000313" key="2">
    <source>
        <dbReference type="EMBL" id="SPY27190.1"/>
    </source>
</evidence>
<accession>A0A2X1WZU7</accession>
<dbReference type="EMBL" id="UATL01000001">
    <property type="protein sequence ID" value="SPY27190.1"/>
    <property type="molecule type" value="Genomic_DNA"/>
</dbReference>
<sequence>MYKDFFGISEAPFSIVPSARFLFLSERHREALTHMLFGVTDGGGFGLLTGEVGTGKTTVLRAMIARLSQETQVAVILNPALSAHELLAAICDEFALSYTDSASLKQLSDLLHQHLLANHSEGKQTLLLVDEAQHLMPEVLEQLRLLTNLETDSRKLLKVVLIGQPELQQLLQQERLRQLAQRITSRYHLLPLTVEEVGEYIRYRLRSVGCHYDVFDDGVIRYIAKETQCIPRLINLICDKSMQLAHHQGVHQVTKAIAEQACEDVLSWQVPINRGQIESSKQTFNWSRWLLLSLLGGGLAAGAWLATEHLSLPLGVQTATTAAKVVTTDTQLGPMAKESAQELSSEQRLDTAIKASYQQRQAMQTLYQLWGFDSALNQATCATSSRVHLTCYSGKGSLTSLAMINRPVIVKLQDAHHHDFYAVLYAVTHNQVQLLLGHERIAVTPSWFEQRWDGNYQLLWRPPFGDDASIRYGQQGPRVAWLNQQLNTFLGEPQTNQNYFDQGLVDKLRRFQRSQSLNADGIAGKQTLMVLDSALSLPGPTLQPEGV</sequence>
<dbReference type="SUPFAM" id="SSF52540">
    <property type="entry name" value="P-loop containing nucleoside triphosphate hydrolases"/>
    <property type="match status" value="1"/>
</dbReference>
<evidence type="ECO:0000259" key="1">
    <source>
        <dbReference type="SMART" id="SM00382"/>
    </source>
</evidence>
<organism evidence="2 3">
    <name type="scientific">Photobacterium damselae</name>
    <dbReference type="NCBI Taxonomy" id="38293"/>
    <lineage>
        <taxon>Bacteria</taxon>
        <taxon>Pseudomonadati</taxon>
        <taxon>Pseudomonadota</taxon>
        <taxon>Gammaproteobacteria</taxon>
        <taxon>Vibrionales</taxon>
        <taxon>Vibrionaceae</taxon>
        <taxon>Photobacterium</taxon>
    </lineage>
</organism>
<dbReference type="CDD" id="cd00009">
    <property type="entry name" value="AAA"/>
    <property type="match status" value="1"/>
</dbReference>
<feature type="domain" description="AAA+ ATPase" evidence="1">
    <location>
        <begin position="42"/>
        <end position="195"/>
    </location>
</feature>
<dbReference type="Pfam" id="PF13401">
    <property type="entry name" value="AAA_22"/>
    <property type="match status" value="1"/>
</dbReference>
<dbReference type="InterPro" id="IPR036366">
    <property type="entry name" value="PGBDSf"/>
</dbReference>
<dbReference type="Gene3D" id="3.40.50.300">
    <property type="entry name" value="P-loop containing nucleotide triphosphate hydrolases"/>
    <property type="match status" value="1"/>
</dbReference>
<dbReference type="InterPro" id="IPR036365">
    <property type="entry name" value="PGBD-like_sf"/>
</dbReference>
<dbReference type="InterPro" id="IPR002477">
    <property type="entry name" value="Peptidoglycan-bd-like"/>
</dbReference>
<dbReference type="GO" id="GO:0016887">
    <property type="term" value="F:ATP hydrolysis activity"/>
    <property type="evidence" value="ECO:0007669"/>
    <property type="project" value="InterPro"/>
</dbReference>
<dbReference type="InterPro" id="IPR048809">
    <property type="entry name" value="GspA_C39-like"/>
</dbReference>
<dbReference type="InterPro" id="IPR052026">
    <property type="entry name" value="ExeA_AAA_ATPase_DNA-bind"/>
</dbReference>
<gene>
    <name evidence="2" type="primary">gspA</name>
    <name evidence="2" type="ORF">NCTC11647_00224</name>
</gene>
<dbReference type="Pfam" id="PF21327">
    <property type="entry name" value="GspA_C39-like"/>
    <property type="match status" value="1"/>
</dbReference>
<evidence type="ECO:0000313" key="3">
    <source>
        <dbReference type="Proteomes" id="UP000251647"/>
    </source>
</evidence>
<dbReference type="Proteomes" id="UP000251647">
    <property type="component" value="Unassembled WGS sequence"/>
</dbReference>
<name>A0A2X1WZU7_PHODM</name>
<proteinExistence type="predicted"/>
<dbReference type="Gene3D" id="1.10.101.10">
    <property type="entry name" value="PGBD-like superfamily/PGBD"/>
    <property type="match status" value="1"/>
</dbReference>
<dbReference type="RefSeq" id="WP_005301398.1">
    <property type="nucleotide sequence ID" value="NZ_PYOG01000021.1"/>
</dbReference>
<dbReference type="SMART" id="SM00382">
    <property type="entry name" value="AAA"/>
    <property type="match status" value="1"/>
</dbReference>
<dbReference type="PANTHER" id="PTHR35894:SF1">
    <property type="entry name" value="PHOSPHORIBULOKINASE _ URIDINE KINASE FAMILY"/>
    <property type="match status" value="1"/>
</dbReference>